<comment type="function">
    <text evidence="7">Methylates precorrin-2 at the C-20 position to produce precorrin-3A.</text>
</comment>
<keyword evidence="8" id="KW-0812">Transmembrane</keyword>
<keyword evidence="8" id="KW-0472">Membrane</keyword>
<dbReference type="Gene3D" id="3.30.950.10">
    <property type="entry name" value="Methyltransferase, Cobalt-precorrin-4 Transmethylase, Domain 2"/>
    <property type="match status" value="1"/>
</dbReference>
<dbReference type="Gene3D" id="3.40.1010.10">
    <property type="entry name" value="Cobalt-precorrin-4 Transmethylase, Domain 1"/>
    <property type="match status" value="1"/>
</dbReference>
<comment type="subunit">
    <text evidence="7">Homodimer.</text>
</comment>
<evidence type="ECO:0000256" key="1">
    <source>
        <dbReference type="ARBA" id="ARBA00004953"/>
    </source>
</evidence>
<dbReference type="Proteomes" id="UP000070578">
    <property type="component" value="Unassembled WGS sequence"/>
</dbReference>
<dbReference type="SUPFAM" id="SSF53790">
    <property type="entry name" value="Tetrapyrrole methylase"/>
    <property type="match status" value="1"/>
</dbReference>
<dbReference type="CDD" id="cd11645">
    <property type="entry name" value="Precorrin_2_C20_MT"/>
    <property type="match status" value="1"/>
</dbReference>
<dbReference type="GO" id="GO:0030788">
    <property type="term" value="F:precorrin-2 C20-methyltransferase activity"/>
    <property type="evidence" value="ECO:0007669"/>
    <property type="project" value="UniProtKB-EC"/>
</dbReference>
<dbReference type="PANTHER" id="PTHR43467:SF2">
    <property type="entry name" value="COBALT-PRECORRIN-2 C(20)-METHYLTRANSFERASE"/>
    <property type="match status" value="1"/>
</dbReference>
<keyword evidence="4 10" id="KW-0489">Methyltransferase</keyword>
<dbReference type="PATRIC" id="fig|1796491.3.peg.2211"/>
<comment type="caution">
    <text evidence="10">The sequence shown here is derived from an EMBL/GenBank/DDBJ whole genome shotgun (WGS) entry which is preliminary data.</text>
</comment>
<proteinExistence type="inferred from homology"/>
<reference evidence="10 11" key="1">
    <citation type="submission" date="2016-02" db="EMBL/GenBank/DDBJ databases">
        <authorList>
            <person name="Wen L."/>
            <person name="He K."/>
            <person name="Yang H."/>
        </authorList>
    </citation>
    <scope>NUCLEOTIDE SEQUENCE [LARGE SCALE GENOMIC DNA]</scope>
    <source>
        <strain evidence="10">ShG14-8</strain>
    </source>
</reference>
<dbReference type="NCBIfam" id="TIGR01467">
    <property type="entry name" value="cobI_cbiL"/>
    <property type="match status" value="1"/>
</dbReference>
<dbReference type="InterPro" id="IPR014776">
    <property type="entry name" value="4pyrrole_Mease_sub2"/>
</dbReference>
<sequence>MNGPDMREPDMSRLGTFWGIGVGPGPAGYIPLAALEALQQADLVFAPRARNAETSVALQCLEGIEIPPQRLREIEFNMDPDRTVLREHYAELAETIAVELRAGRNVAYLTIGDTLTYSTYGYILAALRDLLPGLPQRTFPGITSYAAAAAAMGWPLGEGKERTLILPCPEDAAALRLDIECHDIVVLMKIGARLSWVLELLRDMGIAEHCAFARRIGLPDEMLATGVNSLCATGAMGYLATLLIRKTPREKRHT</sequence>
<dbReference type="PIRSF" id="PIRSF036427">
    <property type="entry name" value="Precrrn-2_mtase"/>
    <property type="match status" value="1"/>
</dbReference>
<dbReference type="InterPro" id="IPR014777">
    <property type="entry name" value="4pyrrole_Mease_sub1"/>
</dbReference>
<dbReference type="InterPro" id="IPR006364">
    <property type="entry name" value="CobI/CbiL/CobIJ_dom"/>
</dbReference>
<accession>A0A139BS82</accession>
<dbReference type="EMBL" id="LSLI01000053">
    <property type="protein sequence ID" value="KXS31854.1"/>
    <property type="molecule type" value="Genomic_DNA"/>
</dbReference>
<name>A0A139BS82_9PROT</name>
<organism evidence="10 11">
    <name type="scientific">Candidatus Gallionella acididurans</name>
    <dbReference type="NCBI Taxonomy" id="1796491"/>
    <lineage>
        <taxon>Bacteria</taxon>
        <taxon>Pseudomonadati</taxon>
        <taxon>Pseudomonadota</taxon>
        <taxon>Betaproteobacteria</taxon>
        <taxon>Nitrosomonadales</taxon>
        <taxon>Gallionellaceae</taxon>
        <taxon>Gallionella</taxon>
    </lineage>
</organism>
<keyword evidence="3" id="KW-0169">Cobalamin biosynthesis</keyword>
<gene>
    <name evidence="10" type="ORF">AWT59_2029</name>
</gene>
<comment type="catalytic activity">
    <reaction evidence="7">
        <text>precorrin-2 + S-adenosyl-L-methionine = precorrin-3A + S-adenosyl-L-homocysteine + H(+)</text>
        <dbReference type="Rhea" id="RHEA:16841"/>
        <dbReference type="ChEBI" id="CHEBI:15378"/>
        <dbReference type="ChEBI" id="CHEBI:57856"/>
        <dbReference type="ChEBI" id="CHEBI:58561"/>
        <dbReference type="ChEBI" id="CHEBI:58827"/>
        <dbReference type="ChEBI" id="CHEBI:59789"/>
        <dbReference type="EC" id="2.1.1.130"/>
    </reaction>
</comment>
<reference evidence="10 11" key="2">
    <citation type="submission" date="2016-03" db="EMBL/GenBank/DDBJ databases">
        <title>New uncultured bacterium of the family Gallionellaceae from acid mine drainage: description and reconstruction of genome based on metagenomic analysis of microbial community.</title>
        <authorList>
            <person name="Kadnikov V."/>
            <person name="Ivasenko D."/>
            <person name="Beletsky A."/>
            <person name="Mardanov A."/>
            <person name="Danilova E."/>
            <person name="Pimenov N."/>
            <person name="Karnachuk O."/>
            <person name="Ravin N."/>
        </authorList>
    </citation>
    <scope>NUCLEOTIDE SEQUENCE [LARGE SCALE GENOMIC DNA]</scope>
    <source>
        <strain evidence="10">ShG14-8</strain>
    </source>
</reference>
<evidence type="ECO:0000256" key="6">
    <source>
        <dbReference type="ARBA" id="ARBA00022691"/>
    </source>
</evidence>
<dbReference type="InterPro" id="IPR000878">
    <property type="entry name" value="4pyrrol_Mease"/>
</dbReference>
<comment type="pathway">
    <text evidence="1">Cofactor biosynthesis; adenosylcobalamin biosynthesis.</text>
</comment>
<dbReference type="Pfam" id="PF00590">
    <property type="entry name" value="TP_methylase"/>
    <property type="match status" value="1"/>
</dbReference>
<feature type="domain" description="Tetrapyrrole methylase" evidence="9">
    <location>
        <begin position="17"/>
        <end position="225"/>
    </location>
</feature>
<dbReference type="InterPro" id="IPR012382">
    <property type="entry name" value="CobI/CbiL"/>
</dbReference>
<keyword evidence="8" id="KW-1133">Transmembrane helix</keyword>
<evidence type="ECO:0000256" key="4">
    <source>
        <dbReference type="ARBA" id="ARBA00022603"/>
    </source>
</evidence>
<dbReference type="GO" id="GO:0009236">
    <property type="term" value="P:cobalamin biosynthetic process"/>
    <property type="evidence" value="ECO:0007669"/>
    <property type="project" value="UniProtKB-UniRule"/>
</dbReference>
<dbReference type="UniPathway" id="UPA00148"/>
<feature type="transmembrane region" description="Helical" evidence="8">
    <location>
        <begin position="222"/>
        <end position="244"/>
    </location>
</feature>
<evidence type="ECO:0000256" key="7">
    <source>
        <dbReference type="PIRNR" id="PIRNR036427"/>
    </source>
</evidence>
<evidence type="ECO:0000313" key="11">
    <source>
        <dbReference type="Proteomes" id="UP000070578"/>
    </source>
</evidence>
<dbReference type="AlphaFoldDB" id="A0A139BS82"/>
<evidence type="ECO:0000256" key="3">
    <source>
        <dbReference type="ARBA" id="ARBA00022573"/>
    </source>
</evidence>
<evidence type="ECO:0000256" key="5">
    <source>
        <dbReference type="ARBA" id="ARBA00022679"/>
    </source>
</evidence>
<evidence type="ECO:0000313" key="10">
    <source>
        <dbReference type="EMBL" id="KXS31854.1"/>
    </source>
</evidence>
<dbReference type="InterPro" id="IPR035996">
    <property type="entry name" value="4pyrrol_Methylase_sf"/>
</dbReference>
<dbReference type="EC" id="2.1.1.130" evidence="7"/>
<dbReference type="PANTHER" id="PTHR43467">
    <property type="entry name" value="COBALT-PRECORRIN-2 C(20)-METHYLTRANSFERASE"/>
    <property type="match status" value="1"/>
</dbReference>
<keyword evidence="5 10" id="KW-0808">Transferase</keyword>
<evidence type="ECO:0000256" key="8">
    <source>
        <dbReference type="SAM" id="Phobius"/>
    </source>
</evidence>
<dbReference type="GO" id="GO:0032259">
    <property type="term" value="P:methylation"/>
    <property type="evidence" value="ECO:0007669"/>
    <property type="project" value="UniProtKB-KW"/>
</dbReference>
<keyword evidence="6" id="KW-0949">S-adenosyl-L-methionine</keyword>
<protein>
    <recommendedName>
        <fullName evidence="7">Precorrin-2 C(20)-methyltransferase</fullName>
        <ecNumber evidence="7">2.1.1.130</ecNumber>
    </recommendedName>
</protein>
<comment type="similarity">
    <text evidence="2 7">Belongs to the precorrin methyltransferase family.</text>
</comment>
<evidence type="ECO:0000259" key="9">
    <source>
        <dbReference type="Pfam" id="PF00590"/>
    </source>
</evidence>
<evidence type="ECO:0000256" key="2">
    <source>
        <dbReference type="ARBA" id="ARBA00005879"/>
    </source>
</evidence>